<sequence length="236" mass="25638">MANVIIFGVSNISALNYAYLTNDSPHQVAGFAVDRAFIRQTHFCDLPVVAFEDLENRFPPTEYAVSVLLGYRGINEFREAKYREAKSKGYQLVSYLSSKATVWPGVEIGENTCICEGAVIQPYAKIGNNCVIGPTCFVGHHSVIGDHCFISAGAKILGDVKVGDWCVIGANATITDGVTIGQRCILGARSLITNNASERGVYIEAPTKRLAKSSDELGRLLTWSEDTKTAQIPSRD</sequence>
<dbReference type="AlphaFoldDB" id="A0A839ZAF2"/>
<dbReference type="NCBIfam" id="TIGR03570">
    <property type="entry name" value="NeuD_NnaD"/>
    <property type="match status" value="1"/>
</dbReference>
<comment type="similarity">
    <text evidence="1">Belongs to the transferase hexapeptide repeat family.</text>
</comment>
<dbReference type="EMBL" id="JACICD010000004">
    <property type="protein sequence ID" value="MBB3771678.1"/>
    <property type="molecule type" value="Genomic_DNA"/>
</dbReference>
<dbReference type="Pfam" id="PF00132">
    <property type="entry name" value="Hexapep"/>
    <property type="match status" value="1"/>
</dbReference>
<comment type="caution">
    <text evidence="3">The sequence shown here is derived from an EMBL/GenBank/DDBJ whole genome shotgun (WGS) entry which is preliminary data.</text>
</comment>
<dbReference type="Gene3D" id="2.160.10.10">
    <property type="entry name" value="Hexapeptide repeat proteins"/>
    <property type="match status" value="1"/>
</dbReference>
<evidence type="ECO:0000313" key="3">
    <source>
        <dbReference type="EMBL" id="MBB3771678.1"/>
    </source>
</evidence>
<dbReference type="PANTHER" id="PTHR43300">
    <property type="entry name" value="ACETYLTRANSFERASE"/>
    <property type="match status" value="1"/>
</dbReference>
<dbReference type="InterPro" id="IPR050179">
    <property type="entry name" value="Trans_hexapeptide_repeat"/>
</dbReference>
<accession>A0A839ZAF2</accession>
<dbReference type="InterPro" id="IPR020019">
    <property type="entry name" value="AcTrfase_PglD-like"/>
</dbReference>
<name>A0A839ZAF2_9HYPH</name>
<keyword evidence="3" id="KW-0808">Transferase</keyword>
<proteinExistence type="inferred from homology"/>
<dbReference type="RefSeq" id="WP_183189869.1">
    <property type="nucleotide sequence ID" value="NZ_JACICD010000004.1"/>
</dbReference>
<dbReference type="CDD" id="cd03360">
    <property type="entry name" value="LbH_AT_putative"/>
    <property type="match status" value="1"/>
</dbReference>
<gene>
    <name evidence="3" type="ORF">FHS55_002287</name>
</gene>
<keyword evidence="4" id="KW-1185">Reference proteome</keyword>
<dbReference type="InterPro" id="IPR011004">
    <property type="entry name" value="Trimer_LpxA-like_sf"/>
</dbReference>
<keyword evidence="3" id="KW-0012">Acyltransferase</keyword>
<protein>
    <submittedName>
        <fullName evidence="3">Sugar O-acyltransferase (Sialic acid O-acetyltransferase NeuD family)</fullName>
    </submittedName>
</protein>
<evidence type="ECO:0000313" key="4">
    <source>
        <dbReference type="Proteomes" id="UP000533469"/>
    </source>
</evidence>
<dbReference type="SUPFAM" id="SSF51161">
    <property type="entry name" value="Trimeric LpxA-like enzymes"/>
    <property type="match status" value="1"/>
</dbReference>
<dbReference type="Proteomes" id="UP000533469">
    <property type="component" value="Unassembled WGS sequence"/>
</dbReference>
<evidence type="ECO:0000256" key="1">
    <source>
        <dbReference type="ARBA" id="ARBA00007274"/>
    </source>
</evidence>
<organism evidence="3 4">
    <name type="scientific">Ancylobacter tetraedralis</name>
    <dbReference type="NCBI Taxonomy" id="217068"/>
    <lineage>
        <taxon>Bacteria</taxon>
        <taxon>Pseudomonadati</taxon>
        <taxon>Pseudomonadota</taxon>
        <taxon>Alphaproteobacteria</taxon>
        <taxon>Hyphomicrobiales</taxon>
        <taxon>Xanthobacteraceae</taxon>
        <taxon>Ancylobacter</taxon>
    </lineage>
</organism>
<reference evidence="3 4" key="1">
    <citation type="submission" date="2020-08" db="EMBL/GenBank/DDBJ databases">
        <title>Genomic Encyclopedia of Type Strains, Phase IV (KMG-IV): sequencing the most valuable type-strain genomes for metagenomic binning, comparative biology and taxonomic classification.</title>
        <authorList>
            <person name="Goeker M."/>
        </authorList>
    </citation>
    <scope>NUCLEOTIDE SEQUENCE [LARGE SCALE GENOMIC DNA]</scope>
    <source>
        <strain evidence="3 4">DSM 5895</strain>
    </source>
</reference>
<dbReference type="InterPro" id="IPR001451">
    <property type="entry name" value="Hexapep"/>
</dbReference>
<feature type="binding site" evidence="2">
    <location>
        <position position="70"/>
    </location>
    <ligand>
        <name>substrate</name>
    </ligand>
</feature>
<evidence type="ECO:0000256" key="2">
    <source>
        <dbReference type="PIRSR" id="PIRSR620019-2"/>
    </source>
</evidence>
<dbReference type="GO" id="GO:0016746">
    <property type="term" value="F:acyltransferase activity"/>
    <property type="evidence" value="ECO:0007669"/>
    <property type="project" value="UniProtKB-KW"/>
</dbReference>